<evidence type="ECO:0000256" key="3">
    <source>
        <dbReference type="PROSITE-ProRule" id="PRU00339"/>
    </source>
</evidence>
<name>A0A178IH70_9BACT</name>
<dbReference type="STRING" id="1184151.AW736_14945"/>
<feature type="transmembrane region" description="Helical" evidence="4">
    <location>
        <begin position="322"/>
        <end position="342"/>
    </location>
</feature>
<dbReference type="InterPro" id="IPR011990">
    <property type="entry name" value="TPR-like_helical_dom_sf"/>
</dbReference>
<feature type="transmembrane region" description="Helical" evidence="4">
    <location>
        <begin position="296"/>
        <end position="315"/>
    </location>
</feature>
<feature type="repeat" description="TPR" evidence="3">
    <location>
        <begin position="413"/>
        <end position="446"/>
    </location>
</feature>
<dbReference type="Pfam" id="PF13432">
    <property type="entry name" value="TPR_16"/>
    <property type="match status" value="2"/>
</dbReference>
<protein>
    <submittedName>
        <fullName evidence="5">Uncharacterized protein</fullName>
    </submittedName>
</protein>
<dbReference type="RefSeq" id="WP_068770966.1">
    <property type="nucleotide sequence ID" value="NZ_CP109796.1"/>
</dbReference>
<keyword evidence="4" id="KW-0812">Transmembrane</keyword>
<evidence type="ECO:0000256" key="4">
    <source>
        <dbReference type="SAM" id="Phobius"/>
    </source>
</evidence>
<dbReference type="InterPro" id="IPR052346">
    <property type="entry name" value="O-mannosyl-transferase_TMTC"/>
</dbReference>
<dbReference type="SUPFAM" id="SSF48452">
    <property type="entry name" value="TPR-like"/>
    <property type="match status" value="1"/>
</dbReference>
<feature type="transmembrane region" description="Helical" evidence="4">
    <location>
        <begin position="116"/>
        <end position="133"/>
    </location>
</feature>
<dbReference type="InterPro" id="IPR019734">
    <property type="entry name" value="TPR_rpt"/>
</dbReference>
<dbReference type="Gene3D" id="1.25.40.10">
    <property type="entry name" value="Tetratricopeptide repeat domain"/>
    <property type="match status" value="3"/>
</dbReference>
<organism evidence="5 6">
    <name type="scientific">Termitidicoccus mucosus</name>
    <dbReference type="NCBI Taxonomy" id="1184151"/>
    <lineage>
        <taxon>Bacteria</taxon>
        <taxon>Pseudomonadati</taxon>
        <taxon>Verrucomicrobiota</taxon>
        <taxon>Opitutia</taxon>
        <taxon>Opitutales</taxon>
        <taxon>Opitutaceae</taxon>
        <taxon>Termitidicoccus</taxon>
    </lineage>
</organism>
<dbReference type="PANTHER" id="PTHR44227">
    <property type="match status" value="1"/>
</dbReference>
<comment type="caution">
    <text evidence="5">The sequence shown here is derived from an EMBL/GenBank/DDBJ whole genome shotgun (WGS) entry which is preliminary data.</text>
</comment>
<dbReference type="PROSITE" id="PS50005">
    <property type="entry name" value="TPR"/>
    <property type="match status" value="4"/>
</dbReference>
<dbReference type="SUPFAM" id="SSF81901">
    <property type="entry name" value="HCP-like"/>
    <property type="match status" value="1"/>
</dbReference>
<dbReference type="Pfam" id="PF14559">
    <property type="entry name" value="TPR_19"/>
    <property type="match status" value="1"/>
</dbReference>
<dbReference type="Proteomes" id="UP000078486">
    <property type="component" value="Unassembled WGS sequence"/>
</dbReference>
<accession>A0A178IH70</accession>
<feature type="transmembrane region" description="Helical" evidence="4">
    <location>
        <begin position="86"/>
        <end position="104"/>
    </location>
</feature>
<feature type="repeat" description="TPR" evidence="3">
    <location>
        <begin position="516"/>
        <end position="549"/>
    </location>
</feature>
<dbReference type="Pfam" id="PF13424">
    <property type="entry name" value="TPR_12"/>
    <property type="match status" value="1"/>
</dbReference>
<feature type="transmembrane region" description="Helical" evidence="4">
    <location>
        <begin position="348"/>
        <end position="366"/>
    </location>
</feature>
<dbReference type="AlphaFoldDB" id="A0A178IH70"/>
<evidence type="ECO:0000313" key="6">
    <source>
        <dbReference type="Proteomes" id="UP000078486"/>
    </source>
</evidence>
<evidence type="ECO:0000256" key="1">
    <source>
        <dbReference type="ARBA" id="ARBA00022737"/>
    </source>
</evidence>
<keyword evidence="4" id="KW-1133">Transmembrane helix</keyword>
<feature type="repeat" description="TPR" evidence="3">
    <location>
        <begin position="447"/>
        <end position="480"/>
    </location>
</feature>
<gene>
    <name evidence="5" type="ORF">AW736_14945</name>
</gene>
<proteinExistence type="predicted"/>
<feature type="transmembrane region" description="Helical" evidence="4">
    <location>
        <begin position="56"/>
        <end position="74"/>
    </location>
</feature>
<dbReference type="SMART" id="SM00028">
    <property type="entry name" value="TPR"/>
    <property type="match status" value="10"/>
</dbReference>
<feature type="repeat" description="TPR" evidence="3">
    <location>
        <begin position="722"/>
        <end position="755"/>
    </location>
</feature>
<evidence type="ECO:0000256" key="2">
    <source>
        <dbReference type="ARBA" id="ARBA00022803"/>
    </source>
</evidence>
<dbReference type="EMBL" id="LRRQ01000106">
    <property type="protein sequence ID" value="OAM89088.1"/>
    <property type="molecule type" value="Genomic_DNA"/>
</dbReference>
<evidence type="ECO:0000313" key="5">
    <source>
        <dbReference type="EMBL" id="OAM89088.1"/>
    </source>
</evidence>
<keyword evidence="6" id="KW-1185">Reference proteome</keyword>
<feature type="transmembrane region" description="Helical" evidence="4">
    <location>
        <begin position="170"/>
        <end position="188"/>
    </location>
</feature>
<dbReference type="PANTHER" id="PTHR44227:SF3">
    <property type="entry name" value="PROTEIN O-MANNOSYL-TRANSFERASE TMTC4"/>
    <property type="match status" value="1"/>
</dbReference>
<feature type="transmembrane region" description="Helical" evidence="4">
    <location>
        <begin position="224"/>
        <end position="242"/>
    </location>
</feature>
<feature type="transmembrane region" description="Helical" evidence="4">
    <location>
        <begin position="194"/>
        <end position="212"/>
    </location>
</feature>
<keyword evidence="2 3" id="KW-0802">TPR repeat</keyword>
<keyword evidence="4" id="KW-0472">Membrane</keyword>
<keyword evidence="1" id="KW-0677">Repeat</keyword>
<reference evidence="5 6" key="1">
    <citation type="submission" date="2016-01" db="EMBL/GenBank/DDBJ databases">
        <title>High potential of lignocellulose degradation of a new Verrucomicrobia species.</title>
        <authorList>
            <person name="Wang Y."/>
            <person name="Shi Y."/>
            <person name="Qiu Z."/>
            <person name="Liu S."/>
            <person name="Yang H."/>
        </authorList>
    </citation>
    <scope>NUCLEOTIDE SEQUENCE [LARGE SCALE GENOMIC DNA]</scope>
    <source>
        <strain evidence="5 6">TSB47</strain>
    </source>
</reference>
<sequence length="805" mass="89524">MSIQDNTSIRQWGTALAPDMKNGETASGRPVLNLSFAINYKISGTGVWSYHTGNLLIHWLAGLALLGIVRRTLLLPGLRERFGDSAFMLGWLAAAIWLVHPLATEAVTYMVQRAESLMALFYLLTLYGFIRAAREKITNSEFRLTNEGGEKGPDRARRESASIDSRKPQIVNYLWLGVSWLSCLAGMATKEVMVSAPVMIVLYDAAFVAGSIREALRRRWRWHAAYALTWIPLALLVAGAGGRGGTVGFSADSEITWWPYALTQCWAFVRYLYLSFIPHPLVFDYGLFVYTKATEVWWQMLLVLVFVAACFLLYWKRPRAGWLGLFYLAVLAPTTTVIPVATQVVAEHRMYLSLTAVVAAVVLAGYHFLSRRVLWVGIPIVALFAVMTFDRNKVYVDDDTLWTDIVRKYPVSARANGNYGNMLVRLGRASEGLPFLEKAVTLHPSRGDHYNNLGHAYATIGNYEEAIYYYEQANGRKVSREDVFYTNYCQALLKLNRFDEAMTVCQRLLAADPGSTAGLVIMGNVHFAKNNLAAAEECFKKALAADDRNPEAWNNRGNIKAREGGQLDVALEYYKKAAALAPASVDIQDNVARLLSQLGRWQEAIPYFEAELAAGPPDDVQARLGYADALYGVKRYAEAAAQYKLCLEKDPEKQRHVGGRAAALMAQGDTQAAHLLAQAMVDAVPGNPANRFLLANILVALERSGESLPHYEEALRADPSRASVRYNYAVALTQCGRHTEAIVQYEEALKRAPDQAVIHLGYAIALEKLGRIQDALAQAREALRLQPGLQEARQNLERLSRLEAK</sequence>